<dbReference type="Proteomes" id="UP000239326">
    <property type="component" value="Chromosome"/>
</dbReference>
<dbReference type="InterPro" id="IPR036291">
    <property type="entry name" value="NAD(P)-bd_dom_sf"/>
</dbReference>
<dbReference type="GO" id="GO:0005737">
    <property type="term" value="C:cytoplasm"/>
    <property type="evidence" value="ECO:0007669"/>
    <property type="project" value="TreeGrafter"/>
</dbReference>
<dbReference type="OrthoDB" id="112777at2"/>
<dbReference type="Pfam" id="PF01370">
    <property type="entry name" value="Epimerase"/>
    <property type="match status" value="1"/>
</dbReference>
<dbReference type="PANTHER" id="PTHR48079">
    <property type="entry name" value="PROTEIN YEEZ"/>
    <property type="match status" value="1"/>
</dbReference>
<name>A0A2S0MY79_9BURK</name>
<evidence type="ECO:0000313" key="3">
    <source>
        <dbReference type="Proteomes" id="UP000239326"/>
    </source>
</evidence>
<proteinExistence type="predicted"/>
<dbReference type="Gene3D" id="3.40.50.720">
    <property type="entry name" value="NAD(P)-binding Rossmann-like Domain"/>
    <property type="match status" value="1"/>
</dbReference>
<dbReference type="InterPro" id="IPR001509">
    <property type="entry name" value="Epimerase_deHydtase"/>
</dbReference>
<protein>
    <submittedName>
        <fullName evidence="2">Epimerase</fullName>
    </submittedName>
</protein>
<dbReference type="GO" id="GO:0004029">
    <property type="term" value="F:aldehyde dehydrogenase (NAD+) activity"/>
    <property type="evidence" value="ECO:0007669"/>
    <property type="project" value="TreeGrafter"/>
</dbReference>
<accession>A0A2S0MY79</accession>
<dbReference type="AlphaFoldDB" id="A0A2S0MY79"/>
<evidence type="ECO:0000313" key="2">
    <source>
        <dbReference type="EMBL" id="AVO40844.1"/>
    </source>
</evidence>
<dbReference type="InterPro" id="IPR051783">
    <property type="entry name" value="NAD(P)-dependent_oxidoreduct"/>
</dbReference>
<dbReference type="EMBL" id="CP027669">
    <property type="protein sequence ID" value="AVO40844.1"/>
    <property type="molecule type" value="Genomic_DNA"/>
</dbReference>
<organism evidence="2 3">
    <name type="scientific">Simplicispira suum</name>
    <dbReference type="NCBI Taxonomy" id="2109915"/>
    <lineage>
        <taxon>Bacteria</taxon>
        <taxon>Pseudomonadati</taxon>
        <taxon>Pseudomonadota</taxon>
        <taxon>Betaproteobacteria</taxon>
        <taxon>Burkholderiales</taxon>
        <taxon>Comamonadaceae</taxon>
        <taxon>Simplicispira</taxon>
    </lineage>
</organism>
<reference evidence="2 3" key="1">
    <citation type="submission" date="2018-03" db="EMBL/GenBank/DDBJ databases">
        <title>Genome sequencing of Simplicispira sp.</title>
        <authorList>
            <person name="Kim S.-J."/>
            <person name="Heo J."/>
            <person name="Kwon S.-W."/>
        </authorList>
    </citation>
    <scope>NUCLEOTIDE SEQUENCE [LARGE SCALE GENOMIC DNA]</scope>
    <source>
        <strain evidence="2 3">SC1-8</strain>
    </source>
</reference>
<keyword evidence="3" id="KW-1185">Reference proteome</keyword>
<dbReference type="SUPFAM" id="SSF51735">
    <property type="entry name" value="NAD(P)-binding Rossmann-fold domains"/>
    <property type="match status" value="1"/>
</dbReference>
<dbReference type="KEGG" id="simp:C6571_05680"/>
<evidence type="ECO:0000259" key="1">
    <source>
        <dbReference type="Pfam" id="PF01370"/>
    </source>
</evidence>
<feature type="domain" description="NAD-dependent epimerase/dehydratase" evidence="1">
    <location>
        <begin position="46"/>
        <end position="254"/>
    </location>
</feature>
<dbReference type="PANTHER" id="PTHR48079:SF6">
    <property type="entry name" value="NAD(P)-BINDING DOMAIN-CONTAINING PROTEIN-RELATED"/>
    <property type="match status" value="1"/>
</dbReference>
<sequence length="372" mass="40642">MVFIYALLLWTDSQLCNSRHIFTIAPFLLFSIPRSFIVQPSSASTVLILGARGRLGLAATRAFAQAGWQVRAQVRPGATGPAMAGVQWMPAQVEDTPALAALSHGAQVVVHAMNPAYTHRAWRRHAPVLMDAAIDVSRALGATLVLPGNVYNYGRSMPPVLREDTAQTAQDFKGRMRIQLEQRLQTATQEGGIRAIVLRAGDFFGSGGGSWLDLVIAKNLTQGRIRWPGPLGVSHPWAYLPDLARALVRAAEERHRLAAFDTLHFAGQQVTAQQWIQVLATVAVEQGWVAEAPSLRVDPLPWPLLRLAGLVMPTFAALADMRYLWSTPHRLDNTRLCALIGEEPHTPFEQAVRSALHDLGLLAPAHFHAATA</sequence>
<gene>
    <name evidence="2" type="ORF">C6571_05680</name>
</gene>